<feature type="chain" id="PRO_5045404082" evidence="5">
    <location>
        <begin position="31"/>
        <end position="520"/>
    </location>
</feature>
<dbReference type="InterPro" id="IPR010538">
    <property type="entry name" value="DHOR"/>
</dbReference>
<dbReference type="Pfam" id="PF06537">
    <property type="entry name" value="DHOR"/>
    <property type="match status" value="1"/>
</dbReference>
<sequence length="520" mass="56656">MPNSTPPRWKRWKTELTLAAAFAAATPVAALDLASRYQAEPHLSPLPRTDAERVRIEAVTAPATDFSAPEPFENLPAGAATVRARSDDEAFSQHSANLSFEQELEFKLGNGLFKKIWVFAPASTLGSDGLGPLYNARSCQRCHLKDGRGHVPEQPDYASTSMFLRVSIPGPVPSEMQVISDYIGTAPDPNYGQQLQDFSAPGIHSEYKLQVDYGEFEVPLNGGQTATLRRPLYTAANLGYGPLAEGAMLSPRVAPPMIGLGLLETIPAADILAHADEEDADGNGISGRANLVWSQEFNQIMLGRFGLKAGSPTVHEQSAGAFSGDIGISTPLFPAHAGECTNQQIKCQSAPHGGSDSRETEIDQPNMDLVTFYSRNLGVPARRNTDDPKVLRGKQVFYDSGCTSCHVPKYVTHRLQDRPEQSFQLVWPYSDLLLHDMGEGLADHRPEARATGREWRTAPLWGIGLTQQVSPRATFLHDGRARTLLEAILWHGGEAEAAKTRVVELSPRDRAALISFLESL</sequence>
<feature type="domain" description="Cytochrome c" evidence="6">
    <location>
        <begin position="388"/>
        <end position="520"/>
    </location>
</feature>
<evidence type="ECO:0000256" key="2">
    <source>
        <dbReference type="ARBA" id="ARBA00022723"/>
    </source>
</evidence>
<accession>A0ABS7NDK6</accession>
<keyword evidence="2 4" id="KW-0479">Metal-binding</keyword>
<organism evidence="7 8">
    <name type="scientific">Leisingera daeponensis</name>
    <dbReference type="NCBI Taxonomy" id="405746"/>
    <lineage>
        <taxon>Bacteria</taxon>
        <taxon>Pseudomonadati</taxon>
        <taxon>Pseudomonadota</taxon>
        <taxon>Alphaproteobacteria</taxon>
        <taxon>Rhodobacterales</taxon>
        <taxon>Roseobacteraceae</taxon>
        <taxon>Leisingera</taxon>
    </lineage>
</organism>
<evidence type="ECO:0000256" key="3">
    <source>
        <dbReference type="ARBA" id="ARBA00023004"/>
    </source>
</evidence>
<evidence type="ECO:0000259" key="6">
    <source>
        <dbReference type="PROSITE" id="PS51007"/>
    </source>
</evidence>
<dbReference type="PROSITE" id="PS51007">
    <property type="entry name" value="CYTC"/>
    <property type="match status" value="1"/>
</dbReference>
<dbReference type="SUPFAM" id="SSF46626">
    <property type="entry name" value="Cytochrome c"/>
    <property type="match status" value="1"/>
</dbReference>
<evidence type="ECO:0000256" key="4">
    <source>
        <dbReference type="PROSITE-ProRule" id="PRU00433"/>
    </source>
</evidence>
<dbReference type="EMBL" id="JAHVJA010000002">
    <property type="protein sequence ID" value="MBY6139285.1"/>
    <property type="molecule type" value="Genomic_DNA"/>
</dbReference>
<name>A0ABS7NDK6_9RHOB</name>
<keyword evidence="1 4" id="KW-0349">Heme</keyword>
<evidence type="ECO:0000256" key="5">
    <source>
        <dbReference type="SAM" id="SignalP"/>
    </source>
</evidence>
<proteinExistence type="predicted"/>
<comment type="caution">
    <text evidence="7">The sequence shown here is derived from an EMBL/GenBank/DDBJ whole genome shotgun (WGS) entry which is preliminary data.</text>
</comment>
<dbReference type="InterPro" id="IPR051395">
    <property type="entry name" value="Cytochrome_c_Peroxidase/MauG"/>
</dbReference>
<keyword evidence="8" id="KW-1185">Reference proteome</keyword>
<keyword evidence="3 4" id="KW-0408">Iron</keyword>
<dbReference type="PANTHER" id="PTHR30600:SF4">
    <property type="entry name" value="CYTOCHROME C DOMAIN-CONTAINING PROTEIN"/>
    <property type="match status" value="1"/>
</dbReference>
<reference evidence="7 8" key="1">
    <citation type="submission" date="2021-06" db="EMBL/GenBank/DDBJ databases">
        <title>50 bacteria genomes isolated from Dapeng, Shenzhen, China.</title>
        <authorList>
            <person name="Zheng W."/>
            <person name="Yu S."/>
            <person name="Huang Y."/>
        </authorList>
    </citation>
    <scope>NUCLEOTIDE SEQUENCE [LARGE SCALE GENOMIC DNA]</scope>
    <source>
        <strain evidence="7 8">DP1N14-2</strain>
    </source>
</reference>
<evidence type="ECO:0000313" key="7">
    <source>
        <dbReference type="EMBL" id="MBY6139285.1"/>
    </source>
</evidence>
<dbReference type="PANTHER" id="PTHR30600">
    <property type="entry name" value="CYTOCHROME C PEROXIDASE-RELATED"/>
    <property type="match status" value="1"/>
</dbReference>
<protein>
    <submittedName>
        <fullName evidence="7">C-type cytochrome</fullName>
    </submittedName>
</protein>
<feature type="signal peptide" evidence="5">
    <location>
        <begin position="1"/>
        <end position="30"/>
    </location>
</feature>
<evidence type="ECO:0000256" key="1">
    <source>
        <dbReference type="ARBA" id="ARBA00022617"/>
    </source>
</evidence>
<dbReference type="InterPro" id="IPR036909">
    <property type="entry name" value="Cyt_c-like_dom_sf"/>
</dbReference>
<gene>
    <name evidence="7" type="ORF">KUV26_07520</name>
</gene>
<dbReference type="RefSeq" id="WP_222508009.1">
    <property type="nucleotide sequence ID" value="NZ_JAHVJA010000002.1"/>
</dbReference>
<dbReference type="InterPro" id="IPR009056">
    <property type="entry name" value="Cyt_c-like_dom"/>
</dbReference>
<dbReference type="Proteomes" id="UP000766629">
    <property type="component" value="Unassembled WGS sequence"/>
</dbReference>
<dbReference type="Gene3D" id="1.10.760.10">
    <property type="entry name" value="Cytochrome c-like domain"/>
    <property type="match status" value="1"/>
</dbReference>
<evidence type="ECO:0000313" key="8">
    <source>
        <dbReference type="Proteomes" id="UP000766629"/>
    </source>
</evidence>
<keyword evidence="5" id="KW-0732">Signal</keyword>
<dbReference type="PIRSF" id="PIRSF028099">
    <property type="entry name" value="DUF1111"/>
    <property type="match status" value="1"/>
</dbReference>